<evidence type="ECO:0000313" key="2">
    <source>
        <dbReference type="Proteomes" id="UP000229362"/>
    </source>
</evidence>
<dbReference type="Proteomes" id="UP000229362">
    <property type="component" value="Unassembled WGS sequence"/>
</dbReference>
<name>A0A2M6W1F1_9BACT</name>
<gene>
    <name evidence="1" type="ORF">COU33_02240</name>
</gene>
<dbReference type="AlphaFoldDB" id="A0A2M6W1F1"/>
<reference evidence="2" key="1">
    <citation type="submission" date="2017-09" db="EMBL/GenBank/DDBJ databases">
        <title>Depth-based differentiation of microbial function through sediment-hosted aquifers and enrichment of novel symbionts in the deep terrestrial subsurface.</title>
        <authorList>
            <person name="Probst A.J."/>
            <person name="Ladd B."/>
            <person name="Jarett J.K."/>
            <person name="Geller-Mcgrath D.E."/>
            <person name="Sieber C.M.K."/>
            <person name="Emerson J.B."/>
            <person name="Anantharaman K."/>
            <person name="Thomas B.C."/>
            <person name="Malmstrom R."/>
            <person name="Stieglmeier M."/>
            <person name="Klingl A."/>
            <person name="Woyke T."/>
            <person name="Ryan C.M."/>
            <person name="Banfield J.F."/>
        </authorList>
    </citation>
    <scope>NUCLEOTIDE SEQUENCE [LARGE SCALE GENOMIC DNA]</scope>
</reference>
<protein>
    <submittedName>
        <fullName evidence="1">Uncharacterized protein</fullName>
    </submittedName>
</protein>
<organism evidence="1 2">
    <name type="scientific">Candidatus Magasanikbacteria bacterium CG10_big_fil_rev_8_21_14_0_10_43_6</name>
    <dbReference type="NCBI Taxonomy" id="1974650"/>
    <lineage>
        <taxon>Bacteria</taxon>
        <taxon>Candidatus Magasanikiibacteriota</taxon>
    </lineage>
</organism>
<accession>A0A2M6W1F1</accession>
<proteinExistence type="predicted"/>
<comment type="caution">
    <text evidence="1">The sequence shown here is derived from an EMBL/GenBank/DDBJ whole genome shotgun (WGS) entry which is preliminary data.</text>
</comment>
<dbReference type="EMBL" id="PFBZ01000099">
    <property type="protein sequence ID" value="PIT86601.1"/>
    <property type="molecule type" value="Genomic_DNA"/>
</dbReference>
<evidence type="ECO:0000313" key="1">
    <source>
        <dbReference type="EMBL" id="PIT86601.1"/>
    </source>
</evidence>
<sequence length="76" mass="8472">MHALEAYLPRPIDVVVYNGSTLNAEQAVYYKEKGWGVLDYTPEHLSGYHVYDAPFESESGGLSPEKLSVLLETILV</sequence>